<protein>
    <submittedName>
        <fullName evidence="3">ABC transporter substrate-binding protein</fullName>
    </submittedName>
</protein>
<feature type="chain" id="PRO_5003069130" evidence="2">
    <location>
        <begin position="28"/>
        <end position="356"/>
    </location>
</feature>
<reference evidence="3 4" key="1">
    <citation type="journal article" date="2010" name="J. Bacteriol.">
        <title>Complete genome sequence of "Candidatus Puniceispirillum marinum" IMCC1322, a representative of the SAR116 clade in the Alphaproteobacteria.</title>
        <authorList>
            <person name="Oh H.M."/>
            <person name="Kwon K.K."/>
            <person name="Kang I."/>
            <person name="Kang S.G."/>
            <person name="Lee J.H."/>
            <person name="Kim S.J."/>
            <person name="Cho J.C."/>
        </authorList>
    </citation>
    <scope>NUCLEOTIDE SEQUENCE [LARGE SCALE GENOMIC DNA]</scope>
    <source>
        <strain evidence="3 4">IMCC1322</strain>
    </source>
</reference>
<dbReference type="AlphaFoldDB" id="D5BMC3"/>
<accession>D5BMC3</accession>
<sequence>MKRIIKSLPKWALAIGIVSSFATPSYAGEFDGVTLKVATWGGSWKANMEKIIVPKFEALGGKIEFVTGSPAASFAKLVAGRGRAPFDVMEVLDAQVGDFAQVDYLQPINLDLIPNKKNIQSFQYNNTYVGSWFTQEVICYDTEKFSELGIPAPKTYADLAHPALQDKVSLPDINSGAGLANFGGVVFAAGGDEENIQPGLDLMAKINATKFWKRGGETKTQFETGDIYAAVVHVGWCARAARAGSPVMSVHPEIKPGVKGLAKEGWLGIMKSSDNVAAAHWFINEYLTTDFQYEYAINSGVFPLNQEAIDKMKTDEINVRLMEMDSGNISKMLRIDYNKVDKTAWINGWNKTLTTN</sequence>
<dbReference type="KEGG" id="apb:SAR116_1723"/>
<feature type="signal peptide" evidence="2">
    <location>
        <begin position="1"/>
        <end position="27"/>
    </location>
</feature>
<dbReference type="InterPro" id="IPR006059">
    <property type="entry name" value="SBP"/>
</dbReference>
<evidence type="ECO:0000256" key="2">
    <source>
        <dbReference type="SAM" id="SignalP"/>
    </source>
</evidence>
<dbReference type="SUPFAM" id="SSF53850">
    <property type="entry name" value="Periplasmic binding protein-like II"/>
    <property type="match status" value="1"/>
</dbReference>
<keyword evidence="1 2" id="KW-0732">Signal</keyword>
<dbReference type="eggNOG" id="COG0687">
    <property type="taxonomic scope" value="Bacteria"/>
</dbReference>
<dbReference type="EMBL" id="CP001751">
    <property type="protein sequence ID" value="ADE39966.1"/>
    <property type="molecule type" value="Genomic_DNA"/>
</dbReference>
<name>D5BMC3_PUNMI</name>
<proteinExistence type="predicted"/>
<dbReference type="Gene3D" id="3.40.190.10">
    <property type="entry name" value="Periplasmic binding protein-like II"/>
    <property type="match status" value="2"/>
</dbReference>
<dbReference type="PANTHER" id="PTHR30006">
    <property type="entry name" value="THIAMINE-BINDING PERIPLASMIC PROTEIN-RELATED"/>
    <property type="match status" value="1"/>
</dbReference>
<evidence type="ECO:0000256" key="1">
    <source>
        <dbReference type="ARBA" id="ARBA00022729"/>
    </source>
</evidence>
<dbReference type="STRING" id="488538.SAR116_1723"/>
<gene>
    <name evidence="3" type="ordered locus">SAR116_1723</name>
</gene>
<evidence type="ECO:0000313" key="3">
    <source>
        <dbReference type="EMBL" id="ADE39966.1"/>
    </source>
</evidence>
<keyword evidence="4" id="KW-1185">Reference proteome</keyword>
<dbReference type="Proteomes" id="UP000007460">
    <property type="component" value="Chromosome"/>
</dbReference>
<organism evidence="3 4">
    <name type="scientific">Puniceispirillum marinum (strain IMCC1322)</name>
    <dbReference type="NCBI Taxonomy" id="488538"/>
    <lineage>
        <taxon>Bacteria</taxon>
        <taxon>Pseudomonadati</taxon>
        <taxon>Pseudomonadota</taxon>
        <taxon>Alphaproteobacteria</taxon>
        <taxon>Candidatus Puniceispirillales</taxon>
        <taxon>Candidatus Puniceispirillaceae</taxon>
        <taxon>Candidatus Puniceispirillum</taxon>
    </lineage>
</organism>
<dbReference type="HOGENOM" id="CLU_026974_4_1_5"/>
<evidence type="ECO:0000313" key="4">
    <source>
        <dbReference type="Proteomes" id="UP000007460"/>
    </source>
</evidence>
<dbReference type="Pfam" id="PF01547">
    <property type="entry name" value="SBP_bac_1"/>
    <property type="match status" value="1"/>
</dbReference>